<keyword evidence="1" id="KW-0472">Membrane</keyword>
<dbReference type="AlphaFoldDB" id="U5L4J6"/>
<evidence type="ECO:0000256" key="1">
    <source>
        <dbReference type="SAM" id="Phobius"/>
    </source>
</evidence>
<dbReference type="KEGG" id="bif:N288_00160"/>
<accession>U5L4J6</accession>
<feature type="transmembrane region" description="Helical" evidence="1">
    <location>
        <begin position="6"/>
        <end position="24"/>
    </location>
</feature>
<dbReference type="EMBL" id="CP006643">
    <property type="protein sequence ID" value="AGX02073.1"/>
    <property type="molecule type" value="Genomic_DNA"/>
</dbReference>
<name>U5L4J6_9BACI</name>
<gene>
    <name evidence="2" type="ORF">N288_00160</name>
</gene>
<feature type="transmembrane region" description="Helical" evidence="1">
    <location>
        <begin position="64"/>
        <end position="84"/>
    </location>
</feature>
<keyword evidence="3" id="KW-1185">Reference proteome</keyword>
<dbReference type="PATRIC" id="fig|1367477.3.peg.28"/>
<dbReference type="STRING" id="1367477.N288_00160"/>
<reference evidence="2 3" key="1">
    <citation type="submission" date="2013-07" db="EMBL/GenBank/DDBJ databases">
        <title>Complete genome sequence of Bacillus infantis NRRL B-14911 that has potential to induce cardiac disease by antigenic mimicry.</title>
        <authorList>
            <person name="Massilamany C."/>
            <person name="Smith T.P.L."/>
            <person name="Loy J.D."/>
            <person name="Barletta R."/>
            <person name="Reddy J."/>
        </authorList>
    </citation>
    <scope>NUCLEOTIDE SEQUENCE [LARGE SCALE GENOMIC DNA]</scope>
    <source>
        <strain evidence="2 3">NRRL B-14911</strain>
    </source>
</reference>
<proteinExistence type="predicted"/>
<organism evidence="2 3">
    <name type="scientific">Bacillus infantis NRRL B-14911</name>
    <dbReference type="NCBI Taxonomy" id="1367477"/>
    <lineage>
        <taxon>Bacteria</taxon>
        <taxon>Bacillati</taxon>
        <taxon>Bacillota</taxon>
        <taxon>Bacilli</taxon>
        <taxon>Bacillales</taxon>
        <taxon>Bacillaceae</taxon>
        <taxon>Bacillus</taxon>
    </lineage>
</organism>
<dbReference type="NCBIfam" id="TIGR02862">
    <property type="entry name" value="spore_BofA"/>
    <property type="match status" value="1"/>
</dbReference>
<dbReference type="Proteomes" id="UP000017805">
    <property type="component" value="Chromosome"/>
</dbReference>
<feature type="transmembrane region" description="Helical" evidence="1">
    <location>
        <begin position="36"/>
        <end position="58"/>
    </location>
</feature>
<evidence type="ECO:0000313" key="2">
    <source>
        <dbReference type="EMBL" id="AGX02073.1"/>
    </source>
</evidence>
<protein>
    <submittedName>
        <fullName evidence="2">Pro-sigmaK processing inhibitor BofA</fullName>
    </submittedName>
</protein>
<dbReference type="Pfam" id="PF07441">
    <property type="entry name" value="BofA"/>
    <property type="match status" value="1"/>
</dbReference>
<dbReference type="HOGENOM" id="CLU_167355_3_1_9"/>
<dbReference type="InterPro" id="IPR010001">
    <property type="entry name" value="BofA"/>
</dbReference>
<keyword evidence="1" id="KW-0812">Transmembrane</keyword>
<keyword evidence="1" id="KW-1133">Transmembrane helix</keyword>
<evidence type="ECO:0000313" key="3">
    <source>
        <dbReference type="Proteomes" id="UP000017805"/>
    </source>
</evidence>
<sequence>MRMEPILVITILGGLILLLLFIGAPFKPLKFLGQGVIKILIGALFLFFLNAFGGQFGLYVPINLATTAVSGFLGLPGVFALAAIQTWIL</sequence>